<evidence type="ECO:0000256" key="1">
    <source>
        <dbReference type="ARBA" id="ARBA00022676"/>
    </source>
</evidence>
<keyword evidence="1" id="KW-0328">Glycosyltransferase</keyword>
<dbReference type="AlphaFoldDB" id="A0A6N8JQJ6"/>
<dbReference type="RefSeq" id="WP_160346070.1">
    <property type="nucleotide sequence ID" value="NZ_WSRR01000013.1"/>
</dbReference>
<dbReference type="PANTHER" id="PTHR22916">
    <property type="entry name" value="GLYCOSYLTRANSFERASE"/>
    <property type="match status" value="1"/>
</dbReference>
<dbReference type="EMBL" id="WSRR01000013">
    <property type="protein sequence ID" value="MVX61100.1"/>
    <property type="molecule type" value="Genomic_DNA"/>
</dbReference>
<proteinExistence type="predicted"/>
<evidence type="ECO:0000256" key="2">
    <source>
        <dbReference type="ARBA" id="ARBA00022679"/>
    </source>
</evidence>
<dbReference type="InterPro" id="IPR001173">
    <property type="entry name" value="Glyco_trans_2-like"/>
</dbReference>
<dbReference type="OrthoDB" id="1666828at2"/>
<keyword evidence="2 4" id="KW-0808">Transferase</keyword>
<organism evidence="4 5">
    <name type="scientific">Adlercreutzia mucosicola</name>
    <dbReference type="NCBI Taxonomy" id="580026"/>
    <lineage>
        <taxon>Bacteria</taxon>
        <taxon>Bacillati</taxon>
        <taxon>Actinomycetota</taxon>
        <taxon>Coriobacteriia</taxon>
        <taxon>Eggerthellales</taxon>
        <taxon>Eggerthellaceae</taxon>
        <taxon>Adlercreutzia</taxon>
    </lineage>
</organism>
<dbReference type="InterPro" id="IPR029044">
    <property type="entry name" value="Nucleotide-diphossugar_trans"/>
</dbReference>
<comment type="caution">
    <text evidence="4">The sequence shown here is derived from an EMBL/GenBank/DDBJ whole genome shotgun (WGS) entry which is preliminary data.</text>
</comment>
<sequence length="390" mass="42678">MSNSRTNTPLPFVSIVVPVFNAGPYLDQALSSLTGQTYGNLEIICLNDGSTDDSLAIMERHGAEDGRIRIIDKTNEGYGATCNRGIDEARGDWIGILEPDDWLLPGTIEAMVSAAEEAARAAGDPNAAATAPAAPDLVKTPYWRVLLPDAPEQALAHCYYKGTAAPANAAALAGGWLAQGSPAIASCPSLMEYHPSIWSALYRADFLREHGIRFLPIPGAGWADNPFLVETMAAARSIVYLDTPFYCYREETPAHFEETIRRQPTLVFDRWHDGADVLERHPDLDDRVVQAHYHRGFNNRDKAAAVLGDTSPLVQSETARMFGRMKADLVLDDPALSPAQKTLFARTIGRPDYHPTLADKLAFKGRALRQRLHNVRTVGIQGARAIARLH</sequence>
<dbReference type="CDD" id="cd00761">
    <property type="entry name" value="Glyco_tranf_GTA_type"/>
    <property type="match status" value="1"/>
</dbReference>
<name>A0A6N8JQJ6_9ACTN</name>
<dbReference type="PANTHER" id="PTHR22916:SF51">
    <property type="entry name" value="GLYCOSYLTRANSFERASE EPSH-RELATED"/>
    <property type="match status" value="1"/>
</dbReference>
<keyword evidence="5" id="KW-1185">Reference proteome</keyword>
<dbReference type="SUPFAM" id="SSF53448">
    <property type="entry name" value="Nucleotide-diphospho-sugar transferases"/>
    <property type="match status" value="1"/>
</dbReference>
<dbReference type="Proteomes" id="UP000463388">
    <property type="component" value="Unassembled WGS sequence"/>
</dbReference>
<dbReference type="Gene3D" id="3.90.550.10">
    <property type="entry name" value="Spore Coat Polysaccharide Biosynthesis Protein SpsA, Chain A"/>
    <property type="match status" value="1"/>
</dbReference>
<gene>
    <name evidence="4" type="ORF">GKZ27_06495</name>
</gene>
<evidence type="ECO:0000313" key="4">
    <source>
        <dbReference type="EMBL" id="MVX61100.1"/>
    </source>
</evidence>
<accession>A0A6N8JQJ6</accession>
<feature type="domain" description="Glycosyltransferase 2-like" evidence="3">
    <location>
        <begin position="14"/>
        <end position="118"/>
    </location>
</feature>
<evidence type="ECO:0000313" key="5">
    <source>
        <dbReference type="Proteomes" id="UP000463388"/>
    </source>
</evidence>
<dbReference type="Pfam" id="PF00535">
    <property type="entry name" value="Glycos_transf_2"/>
    <property type="match status" value="1"/>
</dbReference>
<reference evidence="4 5" key="1">
    <citation type="submission" date="2019-12" db="EMBL/GenBank/DDBJ databases">
        <title>Microbes associate with the intestines of laboratory mice.</title>
        <authorList>
            <person name="Navarre W."/>
            <person name="Wong E."/>
        </authorList>
    </citation>
    <scope>NUCLEOTIDE SEQUENCE [LARGE SCALE GENOMIC DNA]</scope>
    <source>
        <strain evidence="4 5">NM66_B29</strain>
    </source>
</reference>
<evidence type="ECO:0000259" key="3">
    <source>
        <dbReference type="Pfam" id="PF00535"/>
    </source>
</evidence>
<dbReference type="GO" id="GO:0016757">
    <property type="term" value="F:glycosyltransferase activity"/>
    <property type="evidence" value="ECO:0007669"/>
    <property type="project" value="UniProtKB-KW"/>
</dbReference>
<protein>
    <submittedName>
        <fullName evidence="4">Glycosyltransferase</fullName>
    </submittedName>
</protein>